<dbReference type="AlphaFoldDB" id="A0A1W1I4C2"/>
<protein>
    <submittedName>
        <fullName evidence="2">Uncharacterized protein</fullName>
    </submittedName>
</protein>
<evidence type="ECO:0000256" key="1">
    <source>
        <dbReference type="SAM" id="MobiDB-lite"/>
    </source>
</evidence>
<dbReference type="KEGG" id="nja:NSJP_1686"/>
<organism evidence="2 3">
    <name type="scientific">Nitrospira japonica</name>
    <dbReference type="NCBI Taxonomy" id="1325564"/>
    <lineage>
        <taxon>Bacteria</taxon>
        <taxon>Pseudomonadati</taxon>
        <taxon>Nitrospirota</taxon>
        <taxon>Nitrospiria</taxon>
        <taxon>Nitrospirales</taxon>
        <taxon>Nitrospiraceae</taxon>
        <taxon>Nitrospira</taxon>
    </lineage>
</organism>
<dbReference type="EMBL" id="LT828648">
    <property type="protein sequence ID" value="SLM47858.1"/>
    <property type="molecule type" value="Genomic_DNA"/>
</dbReference>
<evidence type="ECO:0000313" key="3">
    <source>
        <dbReference type="Proteomes" id="UP000192042"/>
    </source>
</evidence>
<dbReference type="Proteomes" id="UP000192042">
    <property type="component" value="Chromosome I"/>
</dbReference>
<name>A0A1W1I4C2_9BACT</name>
<proteinExistence type="predicted"/>
<dbReference type="STRING" id="1325564.NSJP_1686"/>
<sequence>MRIRGCPAAVSENDSTITHWPSGREAVESRNPATAEALASPKTCQHPVTERQPKPVRPGSLEGGP</sequence>
<gene>
    <name evidence="2" type="ORF">NSJP_1686</name>
</gene>
<feature type="region of interest" description="Disordered" evidence="1">
    <location>
        <begin position="1"/>
        <end position="65"/>
    </location>
</feature>
<keyword evidence="3" id="KW-1185">Reference proteome</keyword>
<reference evidence="2 3" key="1">
    <citation type="submission" date="2017-03" db="EMBL/GenBank/DDBJ databases">
        <authorList>
            <person name="Afonso C.L."/>
            <person name="Miller P.J."/>
            <person name="Scott M.A."/>
            <person name="Spackman E."/>
            <person name="Goraichik I."/>
            <person name="Dimitrov K.M."/>
            <person name="Suarez D.L."/>
            <person name="Swayne D.E."/>
        </authorList>
    </citation>
    <scope>NUCLEOTIDE SEQUENCE [LARGE SCALE GENOMIC DNA]</scope>
    <source>
        <strain evidence="2">Genome sequencing of Nitrospira japonica strain NJ11</strain>
    </source>
</reference>
<evidence type="ECO:0000313" key="2">
    <source>
        <dbReference type="EMBL" id="SLM47858.1"/>
    </source>
</evidence>
<accession>A0A1W1I4C2</accession>